<sequence>MIVMSFWLDLSAPPGAEGSHPPAGDLALAPAGPTADGYRRMVAVGSDVAGRVSHCLAGPAWLRRRFPARSHVQIHASPAAGPAAAVEYLRTEPGPDGDDGPYGIHCGLAIPGAWTVTPGDGLLGLRLLQAVLHALQVVGAHHGIGMPSAVRPQADPGLGDPFGPPPRPSYAAANPDPPHLAGSPDPGHLLLAVKEPAPATHPVPPLPLVTLRAETAGLTAARPKKLQTAVTTAEHCLDLWRPFIAAATSRPLQITVTAADTLRYAVDSAGFRLQVPQSLLDAPPSRLATRILEIAIPALVMHAEDHPHPQPPGLRPDPDAPQPATDDPEPGPHLEDLLDGPDAASSRARALDDYLSAHLENPGIAAHSTDTTLSRTLELLHHDQPET</sequence>
<organism evidence="2 3">
    <name type="scientific">Pseudosporangium ferrugineum</name>
    <dbReference type="NCBI Taxonomy" id="439699"/>
    <lineage>
        <taxon>Bacteria</taxon>
        <taxon>Bacillati</taxon>
        <taxon>Actinomycetota</taxon>
        <taxon>Actinomycetes</taxon>
        <taxon>Micromonosporales</taxon>
        <taxon>Micromonosporaceae</taxon>
        <taxon>Pseudosporangium</taxon>
    </lineage>
</organism>
<dbReference type="EMBL" id="PVZG01000002">
    <property type="protein sequence ID" value="PRY32248.1"/>
    <property type="molecule type" value="Genomic_DNA"/>
</dbReference>
<accession>A0A2T0SFQ2</accession>
<reference evidence="2 3" key="1">
    <citation type="submission" date="2018-03" db="EMBL/GenBank/DDBJ databases">
        <title>Genomic Encyclopedia of Archaeal and Bacterial Type Strains, Phase II (KMG-II): from individual species to whole genera.</title>
        <authorList>
            <person name="Goeker M."/>
        </authorList>
    </citation>
    <scope>NUCLEOTIDE SEQUENCE [LARGE SCALE GENOMIC DNA]</scope>
    <source>
        <strain evidence="2 3">DSM 45348</strain>
    </source>
</reference>
<comment type="caution">
    <text evidence="2">The sequence shown here is derived from an EMBL/GenBank/DDBJ whole genome shotgun (WGS) entry which is preliminary data.</text>
</comment>
<feature type="region of interest" description="Disordered" evidence="1">
    <location>
        <begin position="148"/>
        <end position="186"/>
    </location>
</feature>
<evidence type="ECO:0000313" key="3">
    <source>
        <dbReference type="Proteomes" id="UP000239209"/>
    </source>
</evidence>
<keyword evidence="3" id="KW-1185">Reference proteome</keyword>
<dbReference type="AlphaFoldDB" id="A0A2T0SFQ2"/>
<gene>
    <name evidence="2" type="ORF">CLV70_102459</name>
</gene>
<evidence type="ECO:0000313" key="2">
    <source>
        <dbReference type="EMBL" id="PRY32248.1"/>
    </source>
</evidence>
<evidence type="ECO:0000256" key="1">
    <source>
        <dbReference type="SAM" id="MobiDB-lite"/>
    </source>
</evidence>
<dbReference type="Proteomes" id="UP000239209">
    <property type="component" value="Unassembled WGS sequence"/>
</dbReference>
<feature type="compositionally biased region" description="Pro residues" evidence="1">
    <location>
        <begin position="309"/>
        <end position="321"/>
    </location>
</feature>
<proteinExistence type="predicted"/>
<protein>
    <submittedName>
        <fullName evidence="2">Uncharacterized protein</fullName>
    </submittedName>
</protein>
<feature type="region of interest" description="Disordered" evidence="1">
    <location>
        <begin position="303"/>
        <end position="349"/>
    </location>
</feature>
<name>A0A2T0SFQ2_9ACTN</name>